<organism evidence="5 6">
    <name type="scientific">Streptomyces lasiicapitis</name>
    <dbReference type="NCBI Taxonomy" id="1923961"/>
    <lineage>
        <taxon>Bacteria</taxon>
        <taxon>Bacillati</taxon>
        <taxon>Actinomycetota</taxon>
        <taxon>Actinomycetes</taxon>
        <taxon>Kitasatosporales</taxon>
        <taxon>Streptomycetaceae</taxon>
        <taxon>Streptomyces</taxon>
    </lineage>
</organism>
<keyword evidence="1 2" id="KW-0808">Transferase</keyword>
<dbReference type="Pfam" id="PF02729">
    <property type="entry name" value="OTCace_N"/>
    <property type="match status" value="1"/>
</dbReference>
<proteinExistence type="inferred from homology"/>
<dbReference type="PRINTS" id="PR00100">
    <property type="entry name" value="AOTCASE"/>
</dbReference>
<dbReference type="PANTHER" id="PTHR45753">
    <property type="entry name" value="ORNITHINE CARBAMOYLTRANSFERASE, MITOCHONDRIAL"/>
    <property type="match status" value="1"/>
</dbReference>
<reference evidence="6" key="1">
    <citation type="journal article" date="2019" name="Int. J. Syst. Evol. Microbiol.">
        <title>The Global Catalogue of Microorganisms (GCM) 10K type strain sequencing project: providing services to taxonomists for standard genome sequencing and annotation.</title>
        <authorList>
            <consortium name="The Broad Institute Genomics Platform"/>
            <consortium name="The Broad Institute Genome Sequencing Center for Infectious Disease"/>
            <person name="Wu L."/>
            <person name="Ma J."/>
        </authorList>
    </citation>
    <scope>NUCLEOTIDE SEQUENCE [LARGE SCALE GENOMIC DNA]</scope>
    <source>
        <strain evidence="6">CGMCC 4.7349</strain>
    </source>
</reference>
<protein>
    <submittedName>
        <fullName evidence="5">Ornithine carbamoyltransferase</fullName>
    </submittedName>
</protein>
<sequence length="326" mass="35630">MVTAGRHSLGPPERARESGVFSLADLEDKDLDQLVRRSCEFFADRTVHDDPLRGKIAGILFTRTSTRTRTAFTTAALRLGGQVISYGPDDLQLKTGESLEDTGRVLGRMLDVLVARTSGPVAQLKTLSQYGCIPVVNAMGQEEHPTQGICDLATMTLHFGTLDNIKVLYVGEGNNSAVALAHGLAHYAGIELTLLTPPGYGVPEAELAGARARAAEHSSSIRQIHSLDEAPDAVDVVYTTRWQTTGTSKPNVNWREEFRYLYIDTTFMSRWPDAVLMHDLPAHRGDEISSEVLEGDRSLAWTQAEMKLTSAMAVLEALAQPRRGSQ</sequence>
<gene>
    <name evidence="5" type="primary">argF</name>
    <name evidence="5" type="ORF">GCM10012286_65200</name>
</gene>
<dbReference type="InterPro" id="IPR006131">
    <property type="entry name" value="Asp_carbamoyltransf_Asp/Orn-bd"/>
</dbReference>
<dbReference type="Gene3D" id="3.40.50.1370">
    <property type="entry name" value="Aspartate/ornithine carbamoyltransferase"/>
    <property type="match status" value="2"/>
</dbReference>
<dbReference type="SUPFAM" id="SSF53671">
    <property type="entry name" value="Aspartate/ornithine carbamoyltransferase"/>
    <property type="match status" value="1"/>
</dbReference>
<evidence type="ECO:0000256" key="2">
    <source>
        <dbReference type="RuleBase" id="RU003634"/>
    </source>
</evidence>
<dbReference type="Proteomes" id="UP000656881">
    <property type="component" value="Unassembled WGS sequence"/>
</dbReference>
<comment type="caution">
    <text evidence="5">The sequence shown here is derived from an EMBL/GenBank/DDBJ whole genome shotgun (WGS) entry which is preliminary data.</text>
</comment>
<evidence type="ECO:0000313" key="5">
    <source>
        <dbReference type="EMBL" id="GGO54735.1"/>
    </source>
</evidence>
<dbReference type="PANTHER" id="PTHR45753:SF3">
    <property type="entry name" value="ORNITHINE TRANSCARBAMYLASE, MITOCHONDRIAL"/>
    <property type="match status" value="1"/>
</dbReference>
<name>A0ABQ2MLY6_9ACTN</name>
<evidence type="ECO:0000313" key="6">
    <source>
        <dbReference type="Proteomes" id="UP000656881"/>
    </source>
</evidence>
<accession>A0ABQ2MLY6</accession>
<dbReference type="InterPro" id="IPR006130">
    <property type="entry name" value="Asp/Orn_carbamoylTrfase"/>
</dbReference>
<dbReference type="RefSeq" id="WP_189176679.1">
    <property type="nucleotide sequence ID" value="NZ_BMNG01000016.1"/>
</dbReference>
<evidence type="ECO:0000256" key="1">
    <source>
        <dbReference type="ARBA" id="ARBA00022679"/>
    </source>
</evidence>
<dbReference type="PRINTS" id="PR00102">
    <property type="entry name" value="OTCASE"/>
</dbReference>
<feature type="domain" description="Aspartate/ornithine carbamoyltransferase Asp/Orn-binding" evidence="3">
    <location>
        <begin position="164"/>
        <end position="317"/>
    </location>
</feature>
<dbReference type="EMBL" id="BMNG01000016">
    <property type="protein sequence ID" value="GGO54735.1"/>
    <property type="molecule type" value="Genomic_DNA"/>
</dbReference>
<dbReference type="InterPro" id="IPR036901">
    <property type="entry name" value="Asp/Orn_carbamoylTrfase_sf"/>
</dbReference>
<dbReference type="InterPro" id="IPR006132">
    <property type="entry name" value="Asp/Orn_carbamoyltranf_P-bd"/>
</dbReference>
<keyword evidence="6" id="KW-1185">Reference proteome</keyword>
<feature type="domain" description="Aspartate/ornithine carbamoyltransferase carbamoyl-P binding" evidence="4">
    <location>
        <begin position="21"/>
        <end position="155"/>
    </location>
</feature>
<evidence type="ECO:0000259" key="3">
    <source>
        <dbReference type="Pfam" id="PF00185"/>
    </source>
</evidence>
<dbReference type="Pfam" id="PF00185">
    <property type="entry name" value="OTCace"/>
    <property type="match status" value="1"/>
</dbReference>
<comment type="similarity">
    <text evidence="2">Belongs to the aspartate/ornithine carbamoyltransferase superfamily.</text>
</comment>
<dbReference type="InterPro" id="IPR002292">
    <property type="entry name" value="Orn/put_carbamltrans"/>
</dbReference>
<evidence type="ECO:0000259" key="4">
    <source>
        <dbReference type="Pfam" id="PF02729"/>
    </source>
</evidence>